<keyword evidence="4" id="KW-1185">Reference proteome</keyword>
<evidence type="ECO:0000313" key="2">
    <source>
        <dbReference type="EMBL" id="KKC34506.1"/>
    </source>
</evidence>
<dbReference type="EMBL" id="FOMB01000050">
    <property type="protein sequence ID" value="SFD39311.1"/>
    <property type="molecule type" value="Genomic_DNA"/>
</dbReference>
<feature type="compositionally biased region" description="Pro residues" evidence="1">
    <location>
        <begin position="97"/>
        <end position="107"/>
    </location>
</feature>
<evidence type="ECO:0000313" key="4">
    <source>
        <dbReference type="Proteomes" id="UP000033519"/>
    </source>
</evidence>
<sequence>MLAEAITTSWETLTEFGIRHRTQHLGTMLSVLGHGVFFGLFLLLPGRTLEAPGVRAVTVDLVSEADFEAATKTTPVVTDAPAAPALQAANGIQTQPRPAPPPLPEQPLPQDATAPPAPKIAPADGMIEATQLLAGDILRDPANRQVRETLPRLDIYERTTQLCNIEALEQLRLDKPGSVPDALVPTAFGETSIVDGLMKAPKGAYRLDRQWLEVSFECSVGADLESVAAFRFKTGPAIPKEEWDGHSLIAEDFDDD</sequence>
<reference evidence="3 5" key="2">
    <citation type="submission" date="2016-10" db="EMBL/GenBank/DDBJ databases">
        <authorList>
            <person name="de Groot N.N."/>
        </authorList>
    </citation>
    <scope>NUCLEOTIDE SEQUENCE [LARGE SCALE GENOMIC DNA]</scope>
    <source>
        <strain evidence="3 5">CGMCC 1.10210</strain>
    </source>
</reference>
<dbReference type="RefSeq" id="WP_046169458.1">
    <property type="nucleotide sequence ID" value="NZ_FOMB01000050.1"/>
</dbReference>
<evidence type="ECO:0000256" key="1">
    <source>
        <dbReference type="SAM" id="MobiDB-lite"/>
    </source>
</evidence>
<dbReference type="InterPro" id="IPR009273">
    <property type="entry name" value="DUF930"/>
</dbReference>
<dbReference type="PATRIC" id="fig|728005.3.peg.2543"/>
<feature type="region of interest" description="Disordered" evidence="1">
    <location>
        <begin position="92"/>
        <end position="121"/>
    </location>
</feature>
<organism evidence="3 5">
    <name type="scientific">Devosia psychrophila</name>
    <dbReference type="NCBI Taxonomy" id="728005"/>
    <lineage>
        <taxon>Bacteria</taxon>
        <taxon>Pseudomonadati</taxon>
        <taxon>Pseudomonadota</taxon>
        <taxon>Alphaproteobacteria</taxon>
        <taxon>Hyphomicrobiales</taxon>
        <taxon>Devosiaceae</taxon>
        <taxon>Devosia</taxon>
    </lineage>
</organism>
<name>A0A0F5Q1J0_9HYPH</name>
<evidence type="ECO:0000313" key="3">
    <source>
        <dbReference type="EMBL" id="SFD39311.1"/>
    </source>
</evidence>
<dbReference type="Proteomes" id="UP000033519">
    <property type="component" value="Unassembled WGS sequence"/>
</dbReference>
<dbReference type="EMBL" id="LAPV01000020">
    <property type="protein sequence ID" value="KKC34506.1"/>
    <property type="molecule type" value="Genomic_DNA"/>
</dbReference>
<proteinExistence type="predicted"/>
<dbReference type="Pfam" id="PF06059">
    <property type="entry name" value="DUF930"/>
    <property type="match status" value="1"/>
</dbReference>
<protein>
    <recommendedName>
        <fullName evidence="6">DUF930 domain-containing protein</fullName>
    </recommendedName>
</protein>
<accession>A0A0F5Q1J0</accession>
<reference evidence="2 4" key="1">
    <citation type="submission" date="2015-03" db="EMBL/GenBank/DDBJ databases">
        <authorList>
            <person name="Lepp D."/>
            <person name="Hassan Y.I."/>
            <person name="Li X.-Z."/>
            <person name="Zhou T."/>
        </authorList>
    </citation>
    <scope>NUCLEOTIDE SEQUENCE [LARGE SCALE GENOMIC DNA]</scope>
    <source>
        <strain evidence="2 4">Cr7-05</strain>
    </source>
</reference>
<evidence type="ECO:0000313" key="5">
    <source>
        <dbReference type="Proteomes" id="UP000182258"/>
    </source>
</evidence>
<dbReference type="STRING" id="728005.SAMN04488059_15013"/>
<dbReference type="AlphaFoldDB" id="A0A0F5Q1J0"/>
<dbReference type="Proteomes" id="UP000182258">
    <property type="component" value="Unassembled WGS sequence"/>
</dbReference>
<gene>
    <name evidence="3" type="ORF">SAMN04488059_15013</name>
    <name evidence="2" type="ORF">WH91_02565</name>
</gene>
<evidence type="ECO:0008006" key="6">
    <source>
        <dbReference type="Google" id="ProtNLM"/>
    </source>
</evidence>
<dbReference type="OrthoDB" id="9804158at2"/>